<sequence>EDPDKKDSGVDWKLLGKTTGTVVFLMGIKNLPKIVENLVKNGKDLKTPVALIRWGTTNRQQTLEGRIDDIVEKVRSSKFQPPAIIVIGKVAALREKLKWVEKRPLFGKNVVVTRSRGQASELTQALQELGANIIELPVIKVVEPDSYKKLDESIDRQVSDEYYDWLVFTSANGVTYFANRIKQKELDIRVFKGTKIAAVGSSTAAVLEKLGVRVDLVPKEYKAEGLIEAMPDTKGLKVLMPRAKVAREILPEELIKAGAQVDVVDAYQTIADPEGKKRINELEDKIDFVTFTSSSTVKNFISALGEKRDDILKTAKIAVIGPITAKTAEKEGLKVDAIADPHTIDGLMKAVIEVSEKIQN</sequence>
<dbReference type="GO" id="GO:0006780">
    <property type="term" value="P:uroporphyrinogen III biosynthetic process"/>
    <property type="evidence" value="ECO:0007669"/>
    <property type="project" value="InterPro"/>
</dbReference>
<evidence type="ECO:0000256" key="4">
    <source>
        <dbReference type="ARBA" id="ARBA00023239"/>
    </source>
</evidence>
<dbReference type="PANTHER" id="PTHR38042:SF1">
    <property type="entry name" value="UROPORPHYRINOGEN-III SYNTHASE, CHLOROPLASTIC"/>
    <property type="match status" value="1"/>
</dbReference>
<dbReference type="SUPFAM" id="SSF53790">
    <property type="entry name" value="Tetrapyrrole methylase"/>
    <property type="match status" value="1"/>
</dbReference>
<evidence type="ECO:0000256" key="6">
    <source>
        <dbReference type="ARBA" id="ARBA00031702"/>
    </source>
</evidence>
<dbReference type="InterPro" id="IPR014776">
    <property type="entry name" value="4pyrrole_Mease_sub2"/>
</dbReference>
<dbReference type="Pfam" id="PF02602">
    <property type="entry name" value="HEM4"/>
    <property type="match status" value="1"/>
</dbReference>
<evidence type="ECO:0000256" key="1">
    <source>
        <dbReference type="ARBA" id="ARBA00004772"/>
    </source>
</evidence>
<dbReference type="InterPro" id="IPR039793">
    <property type="entry name" value="UROS/Hem4"/>
</dbReference>
<dbReference type="Gene3D" id="3.30.950.10">
    <property type="entry name" value="Methyltransferase, Cobalt-precorrin-4 Transmethylase, Domain 2"/>
    <property type="match status" value="1"/>
</dbReference>
<dbReference type="FunFam" id="3.40.50.10090:FF:000001">
    <property type="entry name" value="Bifunctional uroporphyrinogen-III C-methyltransferase/uroporphyrinogen-III synthase"/>
    <property type="match status" value="1"/>
</dbReference>
<name>A0A0F9PTF5_9ZZZZ</name>
<evidence type="ECO:0000256" key="3">
    <source>
        <dbReference type="ARBA" id="ARBA00013109"/>
    </source>
</evidence>
<comment type="caution">
    <text evidence="10">The sequence shown here is derived from an EMBL/GenBank/DDBJ whole genome shotgun (WGS) entry which is preliminary data.</text>
</comment>
<dbReference type="GO" id="GO:0008168">
    <property type="term" value="F:methyltransferase activity"/>
    <property type="evidence" value="ECO:0007669"/>
    <property type="project" value="InterPro"/>
</dbReference>
<evidence type="ECO:0000259" key="9">
    <source>
        <dbReference type="Pfam" id="PF02602"/>
    </source>
</evidence>
<dbReference type="Gene3D" id="3.40.50.10090">
    <property type="match status" value="2"/>
</dbReference>
<reference evidence="10" key="1">
    <citation type="journal article" date="2015" name="Nature">
        <title>Complex archaea that bridge the gap between prokaryotes and eukaryotes.</title>
        <authorList>
            <person name="Spang A."/>
            <person name="Saw J.H."/>
            <person name="Jorgensen S.L."/>
            <person name="Zaremba-Niedzwiedzka K."/>
            <person name="Martijn J."/>
            <person name="Lind A.E."/>
            <person name="van Eijk R."/>
            <person name="Schleper C."/>
            <person name="Guy L."/>
            <person name="Ettema T.J."/>
        </authorList>
    </citation>
    <scope>NUCLEOTIDE SEQUENCE</scope>
</reference>
<comment type="similarity">
    <text evidence="2">Belongs to the uroporphyrinogen-III synthase family.</text>
</comment>
<accession>A0A0F9PTF5</accession>
<evidence type="ECO:0000256" key="8">
    <source>
        <dbReference type="ARBA" id="ARBA00048617"/>
    </source>
</evidence>
<protein>
    <recommendedName>
        <fullName evidence="3">uroporphyrinogen-III synthase</fullName>
        <ecNumber evidence="3">4.2.1.75</ecNumber>
    </recommendedName>
    <alternativeName>
        <fullName evidence="7">Hydroxymethylbilane hydrolyase [cyclizing]</fullName>
    </alternativeName>
    <alternativeName>
        <fullName evidence="6">Uroporphyrinogen-III cosynthase</fullName>
    </alternativeName>
</protein>
<evidence type="ECO:0000256" key="7">
    <source>
        <dbReference type="ARBA" id="ARBA00032649"/>
    </source>
</evidence>
<dbReference type="GO" id="GO:0004852">
    <property type="term" value="F:uroporphyrinogen-III synthase activity"/>
    <property type="evidence" value="ECO:0007669"/>
    <property type="project" value="UniProtKB-EC"/>
</dbReference>
<dbReference type="AlphaFoldDB" id="A0A0F9PTF5"/>
<comment type="pathway">
    <text evidence="1">Porphyrin-containing compound metabolism; protoporphyrin-IX biosynthesis; coproporphyrinogen-III from 5-aminolevulinate: step 3/4.</text>
</comment>
<dbReference type="InterPro" id="IPR035996">
    <property type="entry name" value="4pyrrol_Methylase_sf"/>
</dbReference>
<proteinExistence type="inferred from homology"/>
<dbReference type="EMBL" id="LAZR01005880">
    <property type="protein sequence ID" value="KKM96452.1"/>
    <property type="molecule type" value="Genomic_DNA"/>
</dbReference>
<dbReference type="SUPFAM" id="SSF69618">
    <property type="entry name" value="HemD-like"/>
    <property type="match status" value="1"/>
</dbReference>
<dbReference type="InterPro" id="IPR003754">
    <property type="entry name" value="4pyrrol_synth_uPrphyn_synth"/>
</dbReference>
<organism evidence="10">
    <name type="scientific">marine sediment metagenome</name>
    <dbReference type="NCBI Taxonomy" id="412755"/>
    <lineage>
        <taxon>unclassified sequences</taxon>
        <taxon>metagenomes</taxon>
        <taxon>ecological metagenomes</taxon>
    </lineage>
</organism>
<feature type="domain" description="Tetrapyrrole biosynthesis uroporphyrinogen III synthase" evidence="9">
    <location>
        <begin position="121"/>
        <end position="348"/>
    </location>
</feature>
<dbReference type="CDD" id="cd06578">
    <property type="entry name" value="HemD"/>
    <property type="match status" value="1"/>
</dbReference>
<dbReference type="EC" id="4.2.1.75" evidence="3"/>
<dbReference type="InterPro" id="IPR036108">
    <property type="entry name" value="4pyrrol_syn_uPrphyn_synt_sf"/>
</dbReference>
<evidence type="ECO:0000256" key="5">
    <source>
        <dbReference type="ARBA" id="ARBA00023244"/>
    </source>
</evidence>
<keyword evidence="4" id="KW-0456">Lyase</keyword>
<evidence type="ECO:0000256" key="2">
    <source>
        <dbReference type="ARBA" id="ARBA00008133"/>
    </source>
</evidence>
<evidence type="ECO:0000313" key="10">
    <source>
        <dbReference type="EMBL" id="KKM96452.1"/>
    </source>
</evidence>
<dbReference type="PANTHER" id="PTHR38042">
    <property type="entry name" value="UROPORPHYRINOGEN-III SYNTHASE, CHLOROPLASTIC"/>
    <property type="match status" value="1"/>
</dbReference>
<comment type="catalytic activity">
    <reaction evidence="8">
        <text>hydroxymethylbilane = uroporphyrinogen III + H2O</text>
        <dbReference type="Rhea" id="RHEA:18965"/>
        <dbReference type="ChEBI" id="CHEBI:15377"/>
        <dbReference type="ChEBI" id="CHEBI:57308"/>
        <dbReference type="ChEBI" id="CHEBI:57845"/>
        <dbReference type="EC" id="4.2.1.75"/>
    </reaction>
</comment>
<keyword evidence="5" id="KW-0627">Porphyrin biosynthesis</keyword>
<feature type="non-terminal residue" evidence="10">
    <location>
        <position position="1"/>
    </location>
</feature>
<gene>
    <name evidence="10" type="ORF">LCGC14_1178020</name>
</gene>